<dbReference type="SUPFAM" id="SSF57302">
    <property type="entry name" value="Snake toxin-like"/>
    <property type="match status" value="1"/>
</dbReference>
<organism evidence="2 3">
    <name type="scientific">Alosa alosa</name>
    <name type="common">allis shad</name>
    <dbReference type="NCBI Taxonomy" id="278164"/>
    <lineage>
        <taxon>Eukaryota</taxon>
        <taxon>Metazoa</taxon>
        <taxon>Chordata</taxon>
        <taxon>Craniata</taxon>
        <taxon>Vertebrata</taxon>
        <taxon>Euteleostomi</taxon>
        <taxon>Actinopterygii</taxon>
        <taxon>Neopterygii</taxon>
        <taxon>Teleostei</taxon>
        <taxon>Clupei</taxon>
        <taxon>Clupeiformes</taxon>
        <taxon>Clupeoidei</taxon>
        <taxon>Clupeidae</taxon>
        <taxon>Alosa</taxon>
    </lineage>
</organism>
<gene>
    <name evidence="2" type="ORF">AALO_G00299790</name>
</gene>
<name>A0AAV6FE80_9TELE</name>
<protein>
    <submittedName>
        <fullName evidence="2">Uncharacterized protein</fullName>
    </submittedName>
</protein>
<evidence type="ECO:0000256" key="1">
    <source>
        <dbReference type="SAM" id="SignalP"/>
    </source>
</evidence>
<feature type="signal peptide" evidence="1">
    <location>
        <begin position="1"/>
        <end position="21"/>
    </location>
</feature>
<dbReference type="Proteomes" id="UP000823561">
    <property type="component" value="Chromosome 24"/>
</dbReference>
<dbReference type="Gene3D" id="2.10.60.10">
    <property type="entry name" value="CD59"/>
    <property type="match status" value="1"/>
</dbReference>
<dbReference type="AlphaFoldDB" id="A0AAV6FE80"/>
<keyword evidence="3" id="KW-1185">Reference proteome</keyword>
<dbReference type="InterPro" id="IPR045860">
    <property type="entry name" value="Snake_toxin-like_sf"/>
</dbReference>
<reference evidence="2" key="1">
    <citation type="submission" date="2020-10" db="EMBL/GenBank/DDBJ databases">
        <title>Chromosome-scale genome assembly of the Allis shad, Alosa alosa.</title>
        <authorList>
            <person name="Margot Z."/>
            <person name="Christophe K."/>
            <person name="Cabau C."/>
            <person name="Louis A."/>
            <person name="Berthelot C."/>
            <person name="Parey E."/>
            <person name="Roest Crollius H."/>
            <person name="Montfort J."/>
            <person name="Robinson-Rechavi M."/>
            <person name="Bucao C."/>
            <person name="Bouchez O."/>
            <person name="Gislard M."/>
            <person name="Lluch J."/>
            <person name="Milhes M."/>
            <person name="Lampietro C."/>
            <person name="Lopez Roques C."/>
            <person name="Donnadieu C."/>
            <person name="Braasch I."/>
            <person name="Desvignes T."/>
            <person name="Postlethwait J."/>
            <person name="Bobe J."/>
            <person name="Guiguen Y."/>
        </authorList>
    </citation>
    <scope>NUCLEOTIDE SEQUENCE</scope>
    <source>
        <strain evidence="2">M-15738</strain>
        <tissue evidence="2">Blood</tissue>
    </source>
</reference>
<keyword evidence="1" id="KW-0732">Signal</keyword>
<evidence type="ECO:0000313" key="2">
    <source>
        <dbReference type="EMBL" id="KAG5261079.1"/>
    </source>
</evidence>
<accession>A0AAV6FE80</accession>
<comment type="caution">
    <text evidence="2">The sequence shown here is derived from an EMBL/GenBank/DDBJ whole genome shotgun (WGS) entry which is preliminary data.</text>
</comment>
<evidence type="ECO:0000313" key="3">
    <source>
        <dbReference type="Proteomes" id="UP000823561"/>
    </source>
</evidence>
<sequence length="106" mass="11244">MSLKITLIMLTLASMLSTADFLKCHLCGGSQCSEITCPPGADRCIKMETPEKGVYGKTCATQQVCDAKTPELKKWCCEGDLCNGAGTIGKSLLLLLVPLASVFVLS</sequence>
<proteinExistence type="predicted"/>
<feature type="chain" id="PRO_5043596545" evidence="1">
    <location>
        <begin position="22"/>
        <end position="106"/>
    </location>
</feature>
<dbReference type="EMBL" id="JADWDJ010000024">
    <property type="protein sequence ID" value="KAG5261079.1"/>
    <property type="molecule type" value="Genomic_DNA"/>
</dbReference>